<comment type="caution">
    <text evidence="3">The sequence shown here is derived from an EMBL/GenBank/DDBJ whole genome shotgun (WGS) entry which is preliminary data.</text>
</comment>
<organism evidence="3">
    <name type="scientific">Actinoplanes campanulatus</name>
    <dbReference type="NCBI Taxonomy" id="113559"/>
    <lineage>
        <taxon>Bacteria</taxon>
        <taxon>Bacillati</taxon>
        <taxon>Actinomycetota</taxon>
        <taxon>Actinomycetes</taxon>
        <taxon>Micromonosporales</taxon>
        <taxon>Micromonosporaceae</taxon>
        <taxon>Actinoplanes</taxon>
    </lineage>
</organism>
<reference evidence="3" key="1">
    <citation type="submission" date="2021-01" db="EMBL/GenBank/DDBJ databases">
        <title>Whole genome shotgun sequence of Actinoplanes capillaceus NBRC 16408.</title>
        <authorList>
            <person name="Komaki H."/>
            <person name="Tamura T."/>
        </authorList>
    </citation>
    <scope>NUCLEOTIDE SEQUENCE [LARGE SCALE GENOMIC DNA]</scope>
    <source>
        <strain evidence="3">NBRC 16408</strain>
    </source>
</reference>
<feature type="transmembrane region" description="Helical" evidence="2">
    <location>
        <begin position="135"/>
        <end position="157"/>
    </location>
</feature>
<accession>A0ABQ3WYF5</accession>
<evidence type="ECO:0008006" key="4">
    <source>
        <dbReference type="Google" id="ProtNLM"/>
    </source>
</evidence>
<keyword evidence="2" id="KW-1133">Transmembrane helix</keyword>
<protein>
    <recommendedName>
        <fullName evidence="4">Serine/threonine protein kinase</fullName>
    </recommendedName>
</protein>
<keyword evidence="2" id="KW-0812">Transmembrane</keyword>
<feature type="region of interest" description="Disordered" evidence="1">
    <location>
        <begin position="166"/>
        <end position="188"/>
    </location>
</feature>
<evidence type="ECO:0000256" key="2">
    <source>
        <dbReference type="SAM" id="Phobius"/>
    </source>
</evidence>
<evidence type="ECO:0000313" key="3">
    <source>
        <dbReference type="EMBL" id="GID51319.1"/>
    </source>
</evidence>
<proteinExistence type="predicted"/>
<gene>
    <name evidence="3" type="ORF">Aca07nite_85940</name>
</gene>
<dbReference type="RefSeq" id="WP_204301283.1">
    <property type="nucleotide sequence ID" value="NZ_BAAAGQ010000083.1"/>
</dbReference>
<sequence length="188" mass="19543">MRRVWLLLAALVATTGLALGTAVWFGVPLDGGRLRQIPLGQPVTVTLPERGAMFWVTTEGGRASCEFVGAPPERGLSMLGLPDQSLSVRADGRTWHAAMLLTASPPGDYLLTCTSNETSLAVADAPLIRDFRTRAVALLAAAMLTVAGLGTAAIVALRGGASGRRAGGPGWPSALSEPARDSPHDQPH</sequence>
<dbReference type="EMBL" id="BOMF01000176">
    <property type="protein sequence ID" value="GID51319.1"/>
    <property type="molecule type" value="Genomic_DNA"/>
</dbReference>
<name>A0ABQ3WYF5_9ACTN</name>
<feature type="compositionally biased region" description="Basic and acidic residues" evidence="1">
    <location>
        <begin position="178"/>
        <end position="188"/>
    </location>
</feature>
<evidence type="ECO:0000256" key="1">
    <source>
        <dbReference type="SAM" id="MobiDB-lite"/>
    </source>
</evidence>
<keyword evidence="2" id="KW-0472">Membrane</keyword>